<dbReference type="AlphaFoldDB" id="A0A161WSG2"/>
<proteinExistence type="predicted"/>
<evidence type="ECO:0000313" key="6">
    <source>
        <dbReference type="EMBL" id="KZN01605.1"/>
    </source>
</evidence>
<evidence type="ECO:0000313" key="8">
    <source>
        <dbReference type="Proteomes" id="UP000077755"/>
    </source>
</evidence>
<sequence>MGEDGCEIQYPEVVHRSQICCPVPVSISDGGWKFVNFISLAFPTEDKVAPPRSFMRMFGSVIPEWFIYKTKDNGIFGGHYEFLERKLSGMRRVCEVLRLVDFSLLELMVFTYDGGRVFKLNLFDGHNVEIGLDVNVVVSGSLASTLRQCLHFKIEVMPSHMLRYCHGVCVPTQFQRLTASWKKKDKIRVYRGGMSWEFEIRKRRPGNQTAIHGGWIEFRQEIELKKIPRDFVRKYGSRLEDSLLLKFRNGYEIAVVCKNERGSLLGVFSIFEDFGLEGGEMLLFEYNGVRDFNVFVMGKDLTEIIYPNIVHFTQNRRPRTVSMRNGGLKYVHFVKEEEPLYDEFEPPFSFKERCGMLQGYHTFLFSNGKKTVGQYNHENGKYQGLAKICSILGLQNFGKFNLVLFSYEEMYVTTVSVFDDHFLEVFLPGTPLSSGK</sequence>
<keyword evidence="3" id="KW-0238">DNA-binding</keyword>
<gene>
    <name evidence="6" type="ORF">DCAR_010359</name>
    <name evidence="7" type="ORF">DCAR_0311790</name>
</gene>
<dbReference type="Gene3D" id="2.40.330.10">
    <property type="entry name" value="DNA-binding pseudobarrel domain"/>
    <property type="match status" value="2"/>
</dbReference>
<comment type="subcellular location">
    <subcellularLocation>
        <location evidence="1">Nucleus</location>
    </subcellularLocation>
</comment>
<evidence type="ECO:0000256" key="4">
    <source>
        <dbReference type="ARBA" id="ARBA00023163"/>
    </source>
</evidence>
<keyword evidence="5" id="KW-0539">Nucleus</keyword>
<reference evidence="7" key="2">
    <citation type="submission" date="2022-03" db="EMBL/GenBank/DDBJ databases">
        <title>Draft title - Genomic analysis of global carrot germplasm unveils the trajectory of domestication and the origin of high carotenoid orange carrot.</title>
        <authorList>
            <person name="Iorizzo M."/>
            <person name="Ellison S."/>
            <person name="Senalik D."/>
            <person name="Macko-Podgorni A."/>
            <person name="Grzebelus D."/>
            <person name="Bostan H."/>
            <person name="Rolling W."/>
            <person name="Curaba J."/>
            <person name="Simon P."/>
        </authorList>
    </citation>
    <scope>NUCLEOTIDE SEQUENCE</scope>
    <source>
        <tissue evidence="7">Leaf</tissue>
    </source>
</reference>
<keyword evidence="4" id="KW-0804">Transcription</keyword>
<keyword evidence="2" id="KW-0805">Transcription regulation</keyword>
<evidence type="ECO:0000313" key="7">
    <source>
        <dbReference type="EMBL" id="WOG92520.1"/>
    </source>
</evidence>
<evidence type="ECO:0000256" key="5">
    <source>
        <dbReference type="ARBA" id="ARBA00023242"/>
    </source>
</evidence>
<dbReference type="Proteomes" id="UP000077755">
    <property type="component" value="Chromosome 3"/>
</dbReference>
<dbReference type="SUPFAM" id="SSF101936">
    <property type="entry name" value="DNA-binding pseudobarrel domain"/>
    <property type="match status" value="2"/>
</dbReference>
<keyword evidence="8" id="KW-1185">Reference proteome</keyword>
<evidence type="ECO:0000256" key="2">
    <source>
        <dbReference type="ARBA" id="ARBA00023015"/>
    </source>
</evidence>
<dbReference type="Gramene" id="KZN01605">
    <property type="protein sequence ID" value="KZN01605"/>
    <property type="gene ID" value="DCAR_010359"/>
</dbReference>
<dbReference type="InterPro" id="IPR015300">
    <property type="entry name" value="DNA-bd_pseudobarrel_sf"/>
</dbReference>
<dbReference type="GO" id="GO:0005634">
    <property type="term" value="C:nucleus"/>
    <property type="evidence" value="ECO:0007669"/>
    <property type="project" value="UniProtKB-SubCell"/>
</dbReference>
<evidence type="ECO:0000256" key="3">
    <source>
        <dbReference type="ARBA" id="ARBA00023125"/>
    </source>
</evidence>
<dbReference type="EMBL" id="CP093345">
    <property type="protein sequence ID" value="WOG92520.1"/>
    <property type="molecule type" value="Genomic_DNA"/>
</dbReference>
<organism evidence="6">
    <name type="scientific">Daucus carota subsp. sativus</name>
    <name type="common">Carrot</name>
    <dbReference type="NCBI Taxonomy" id="79200"/>
    <lineage>
        <taxon>Eukaryota</taxon>
        <taxon>Viridiplantae</taxon>
        <taxon>Streptophyta</taxon>
        <taxon>Embryophyta</taxon>
        <taxon>Tracheophyta</taxon>
        <taxon>Spermatophyta</taxon>
        <taxon>Magnoliopsida</taxon>
        <taxon>eudicotyledons</taxon>
        <taxon>Gunneridae</taxon>
        <taxon>Pentapetalae</taxon>
        <taxon>asterids</taxon>
        <taxon>campanulids</taxon>
        <taxon>Apiales</taxon>
        <taxon>Apiaceae</taxon>
        <taxon>Apioideae</taxon>
        <taxon>Scandiceae</taxon>
        <taxon>Daucinae</taxon>
        <taxon>Daucus</taxon>
        <taxon>Daucus sect. Daucus</taxon>
    </lineage>
</organism>
<evidence type="ECO:0000256" key="1">
    <source>
        <dbReference type="ARBA" id="ARBA00004123"/>
    </source>
</evidence>
<dbReference type="EMBL" id="LNRQ01000003">
    <property type="protein sequence ID" value="KZN01605.1"/>
    <property type="molecule type" value="Genomic_DNA"/>
</dbReference>
<dbReference type="GO" id="GO:0003677">
    <property type="term" value="F:DNA binding"/>
    <property type="evidence" value="ECO:0007669"/>
    <property type="project" value="UniProtKB-KW"/>
</dbReference>
<protein>
    <recommendedName>
        <fullName evidence="9">TF-B3 domain-containing protein</fullName>
    </recommendedName>
</protein>
<accession>A0A161WSG2</accession>
<reference evidence="6" key="1">
    <citation type="journal article" date="2016" name="Nat. Genet.">
        <title>A high-quality carrot genome assembly provides new insights into carotenoid accumulation and asterid genome evolution.</title>
        <authorList>
            <person name="Iorizzo M."/>
            <person name="Ellison S."/>
            <person name="Senalik D."/>
            <person name="Zeng P."/>
            <person name="Satapoomin P."/>
            <person name="Huang J."/>
            <person name="Bowman M."/>
            <person name="Iovene M."/>
            <person name="Sanseverino W."/>
            <person name="Cavagnaro P."/>
            <person name="Yildiz M."/>
            <person name="Macko-Podgorni A."/>
            <person name="Moranska E."/>
            <person name="Grzebelus E."/>
            <person name="Grzebelus D."/>
            <person name="Ashrafi H."/>
            <person name="Zheng Z."/>
            <person name="Cheng S."/>
            <person name="Spooner D."/>
            <person name="Van Deynze A."/>
            <person name="Simon P."/>
        </authorList>
    </citation>
    <scope>NUCLEOTIDE SEQUENCE [LARGE SCALE GENOMIC DNA]</scope>
    <source>
        <tissue evidence="6">Leaf</tissue>
    </source>
</reference>
<name>A0A161WSG2_DAUCS</name>
<evidence type="ECO:0008006" key="9">
    <source>
        <dbReference type="Google" id="ProtNLM"/>
    </source>
</evidence>